<gene>
    <name evidence="1" type="ORF">ACFQ3J_26790</name>
</gene>
<proteinExistence type="predicted"/>
<keyword evidence="2" id="KW-1185">Reference proteome</keyword>
<organism evidence="1 2">
    <name type="scientific">Paenibacillus provencensis</name>
    <dbReference type="NCBI Taxonomy" id="441151"/>
    <lineage>
        <taxon>Bacteria</taxon>
        <taxon>Bacillati</taxon>
        <taxon>Bacillota</taxon>
        <taxon>Bacilli</taxon>
        <taxon>Bacillales</taxon>
        <taxon>Paenibacillaceae</taxon>
        <taxon>Paenibacillus</taxon>
    </lineage>
</organism>
<accession>A0ABW3Q4R1</accession>
<sequence length="61" mass="6782">MNKIDAIIGLLEMGKGLYDKEDSVHSKEQFGSNNDAIMMIVSVISQLPQYNSFSSLKLMNS</sequence>
<evidence type="ECO:0000313" key="2">
    <source>
        <dbReference type="Proteomes" id="UP001597169"/>
    </source>
</evidence>
<dbReference type="EMBL" id="JBHTKX010000015">
    <property type="protein sequence ID" value="MFD1131716.1"/>
    <property type="molecule type" value="Genomic_DNA"/>
</dbReference>
<reference evidence="2" key="1">
    <citation type="journal article" date="2019" name="Int. J. Syst. Evol. Microbiol.">
        <title>The Global Catalogue of Microorganisms (GCM) 10K type strain sequencing project: providing services to taxonomists for standard genome sequencing and annotation.</title>
        <authorList>
            <consortium name="The Broad Institute Genomics Platform"/>
            <consortium name="The Broad Institute Genome Sequencing Center for Infectious Disease"/>
            <person name="Wu L."/>
            <person name="Ma J."/>
        </authorList>
    </citation>
    <scope>NUCLEOTIDE SEQUENCE [LARGE SCALE GENOMIC DNA]</scope>
    <source>
        <strain evidence="2">CCUG 53519</strain>
    </source>
</reference>
<comment type="caution">
    <text evidence="1">The sequence shown here is derived from an EMBL/GenBank/DDBJ whole genome shotgun (WGS) entry which is preliminary data.</text>
</comment>
<evidence type="ECO:0000313" key="1">
    <source>
        <dbReference type="EMBL" id="MFD1131716.1"/>
    </source>
</evidence>
<name>A0ABW3Q4R1_9BACL</name>
<dbReference type="RefSeq" id="WP_090727708.1">
    <property type="nucleotide sequence ID" value="NZ_JBHTKX010000015.1"/>
</dbReference>
<protein>
    <submittedName>
        <fullName evidence="1">Uncharacterized protein</fullName>
    </submittedName>
</protein>
<dbReference type="Proteomes" id="UP001597169">
    <property type="component" value="Unassembled WGS sequence"/>
</dbReference>